<dbReference type="InParanoid" id="A0A409W9G9"/>
<organism evidence="1 2">
    <name type="scientific">Gymnopilus dilepis</name>
    <dbReference type="NCBI Taxonomy" id="231916"/>
    <lineage>
        <taxon>Eukaryota</taxon>
        <taxon>Fungi</taxon>
        <taxon>Dikarya</taxon>
        <taxon>Basidiomycota</taxon>
        <taxon>Agaricomycotina</taxon>
        <taxon>Agaricomycetes</taxon>
        <taxon>Agaricomycetidae</taxon>
        <taxon>Agaricales</taxon>
        <taxon>Agaricineae</taxon>
        <taxon>Hymenogastraceae</taxon>
        <taxon>Gymnopilus</taxon>
    </lineage>
</organism>
<dbReference type="Proteomes" id="UP000284706">
    <property type="component" value="Unassembled WGS sequence"/>
</dbReference>
<gene>
    <name evidence="1" type="ORF">CVT26_008696</name>
</gene>
<evidence type="ECO:0000313" key="1">
    <source>
        <dbReference type="EMBL" id="PPQ75166.1"/>
    </source>
</evidence>
<protein>
    <submittedName>
        <fullName evidence="1">Uncharacterized protein</fullName>
    </submittedName>
</protein>
<keyword evidence="2" id="KW-1185">Reference proteome</keyword>
<evidence type="ECO:0000313" key="2">
    <source>
        <dbReference type="Proteomes" id="UP000284706"/>
    </source>
</evidence>
<dbReference type="EMBL" id="NHYE01005283">
    <property type="protein sequence ID" value="PPQ75166.1"/>
    <property type="molecule type" value="Genomic_DNA"/>
</dbReference>
<reference evidence="1 2" key="1">
    <citation type="journal article" date="2018" name="Evol. Lett.">
        <title>Horizontal gene cluster transfer increased hallucinogenic mushroom diversity.</title>
        <authorList>
            <person name="Reynolds H.T."/>
            <person name="Vijayakumar V."/>
            <person name="Gluck-Thaler E."/>
            <person name="Korotkin H.B."/>
            <person name="Matheny P.B."/>
            <person name="Slot J.C."/>
        </authorList>
    </citation>
    <scope>NUCLEOTIDE SEQUENCE [LARGE SCALE GENOMIC DNA]</scope>
    <source>
        <strain evidence="1 2">SRW20</strain>
    </source>
</reference>
<dbReference type="AlphaFoldDB" id="A0A409W9G9"/>
<sequence length="135" mass="15990">MPLASPRPPIFACGYMISQSYMKELFWDTTMDLTYDGYKPDIMADLLCCWDLGLRKEQRARTPKIHACFQNDHRGQKNMQFFVLTRLVACQSIRDVDEKLVELNADRRRRKRFADAFGRGIDETRMRFTIKDWKA</sequence>
<comment type="caution">
    <text evidence="1">The sequence shown here is derived from an EMBL/GenBank/DDBJ whole genome shotgun (WGS) entry which is preliminary data.</text>
</comment>
<accession>A0A409W9G9</accession>
<proteinExistence type="predicted"/>
<name>A0A409W9G9_9AGAR</name>